<evidence type="ECO:0000256" key="5">
    <source>
        <dbReference type="ARBA" id="ARBA00022801"/>
    </source>
</evidence>
<gene>
    <name evidence="10" type="ORF">DME_LOCUS139</name>
</gene>
<dbReference type="GO" id="GO:0071543">
    <property type="term" value="P:diphosphoinositol polyphosphate metabolic process"/>
    <property type="evidence" value="ECO:0007669"/>
    <property type="project" value="TreeGrafter"/>
</dbReference>
<keyword evidence="4" id="KW-0479">Metal-binding</keyword>
<evidence type="ECO:0000256" key="8">
    <source>
        <dbReference type="RuleBase" id="RU003476"/>
    </source>
</evidence>
<evidence type="ECO:0000313" key="13">
    <source>
        <dbReference type="WBParaSite" id="DME_0000291001-mRNA-1"/>
    </source>
</evidence>
<dbReference type="PROSITE" id="PS51462">
    <property type="entry name" value="NUDIX"/>
    <property type="match status" value="1"/>
</dbReference>
<evidence type="ECO:0000313" key="12">
    <source>
        <dbReference type="Proteomes" id="UP000274756"/>
    </source>
</evidence>
<evidence type="ECO:0000259" key="9">
    <source>
        <dbReference type="PROSITE" id="PS51462"/>
    </source>
</evidence>
<dbReference type="Proteomes" id="UP000274756">
    <property type="component" value="Unassembled WGS sequence"/>
</dbReference>
<evidence type="ECO:0000256" key="4">
    <source>
        <dbReference type="ARBA" id="ARBA00022723"/>
    </source>
</evidence>
<comment type="similarity">
    <text evidence="2">Belongs to the Nudix hydrolase family. DIPP subfamily.</text>
</comment>
<dbReference type="PANTHER" id="PTHR12629:SF0">
    <property type="entry name" value="DIPHOSPHOINOSITOL-POLYPHOSPHATE DIPHOSPHATASE"/>
    <property type="match status" value="1"/>
</dbReference>
<dbReference type="SUPFAM" id="SSF55811">
    <property type="entry name" value="Nudix"/>
    <property type="match status" value="1"/>
</dbReference>
<dbReference type="AlphaFoldDB" id="A0A0N4U7F0"/>
<organism evidence="11 13">
    <name type="scientific">Dracunculus medinensis</name>
    <name type="common">Guinea worm</name>
    <dbReference type="NCBI Taxonomy" id="318479"/>
    <lineage>
        <taxon>Eukaryota</taxon>
        <taxon>Metazoa</taxon>
        <taxon>Ecdysozoa</taxon>
        <taxon>Nematoda</taxon>
        <taxon>Chromadorea</taxon>
        <taxon>Rhabditida</taxon>
        <taxon>Spirurina</taxon>
        <taxon>Dracunculoidea</taxon>
        <taxon>Dracunculidae</taxon>
        <taxon>Dracunculus</taxon>
    </lineage>
</organism>
<reference evidence="13" key="1">
    <citation type="submission" date="2017-02" db="UniProtKB">
        <authorList>
            <consortium name="WormBaseParasite"/>
        </authorList>
    </citation>
    <scope>IDENTIFICATION</scope>
</reference>
<protein>
    <recommendedName>
        <fullName evidence="3">diphosphoinositol-polyphosphate diphosphatase</fullName>
        <ecNumber evidence="3">3.6.1.52</ecNumber>
    </recommendedName>
</protein>
<dbReference type="PANTHER" id="PTHR12629">
    <property type="entry name" value="DIPHOSPHOINOSITOL POLYPHOSPHATE PHOSPHOHYDROLASE"/>
    <property type="match status" value="1"/>
</dbReference>
<feature type="domain" description="Nudix hydrolase" evidence="9">
    <location>
        <begin position="15"/>
        <end position="140"/>
    </location>
</feature>
<evidence type="ECO:0000256" key="2">
    <source>
        <dbReference type="ARBA" id="ARBA00008266"/>
    </source>
</evidence>
<evidence type="ECO:0000256" key="6">
    <source>
        <dbReference type="ARBA" id="ARBA00022842"/>
    </source>
</evidence>
<dbReference type="EMBL" id="UYYG01000001">
    <property type="protein sequence ID" value="VDN50166.1"/>
    <property type="molecule type" value="Genomic_DNA"/>
</dbReference>
<dbReference type="GO" id="GO:0008486">
    <property type="term" value="F:diphosphoinositol-polyphosphate diphosphatase activity"/>
    <property type="evidence" value="ECO:0007669"/>
    <property type="project" value="UniProtKB-EC"/>
</dbReference>
<evidence type="ECO:0000256" key="3">
    <source>
        <dbReference type="ARBA" id="ARBA00012527"/>
    </source>
</evidence>
<dbReference type="GO" id="GO:0046872">
    <property type="term" value="F:metal ion binding"/>
    <property type="evidence" value="ECO:0007669"/>
    <property type="project" value="UniProtKB-KW"/>
</dbReference>
<dbReference type="GO" id="GO:0005737">
    <property type="term" value="C:cytoplasm"/>
    <property type="evidence" value="ECO:0007669"/>
    <property type="project" value="TreeGrafter"/>
</dbReference>
<dbReference type="PROSITE" id="PS00893">
    <property type="entry name" value="NUDIX_BOX"/>
    <property type="match status" value="1"/>
</dbReference>
<dbReference type="Pfam" id="PF00293">
    <property type="entry name" value="NUDIX"/>
    <property type="match status" value="1"/>
</dbReference>
<sequence length="148" mass="17115">MQKNNGERIRDEEGFRLRAAGICARGEGSFREILLVSAAKDEHLWVIPGGGIEKNEDAETAVLREVLEEAGVRAQIISKIGDFKDEERRHKTAVFLLAANEELREWDDGSFGRKRQWFTFDEVVVRIKRSQLRIIQHVVNSFQLYFKK</sequence>
<comment type="catalytic activity">
    <reaction evidence="7">
        <text>diphospho-myo-inositol polyphosphate + H2O = myo-inositol polyphosphate + phosphate.</text>
        <dbReference type="EC" id="3.6.1.52"/>
    </reaction>
</comment>
<dbReference type="GO" id="GO:1901909">
    <property type="term" value="P:diadenosine hexaphosphate catabolic process"/>
    <property type="evidence" value="ECO:0007669"/>
    <property type="project" value="TreeGrafter"/>
</dbReference>
<keyword evidence="5 8" id="KW-0378">Hydrolase</keyword>
<dbReference type="OrthoDB" id="2011998at2759"/>
<dbReference type="Gene3D" id="3.90.79.10">
    <property type="entry name" value="Nucleoside Triphosphate Pyrophosphohydrolase"/>
    <property type="match status" value="1"/>
</dbReference>
<evidence type="ECO:0000256" key="7">
    <source>
        <dbReference type="ARBA" id="ARBA00033994"/>
    </source>
</evidence>
<keyword evidence="12" id="KW-1185">Reference proteome</keyword>
<dbReference type="InterPro" id="IPR000086">
    <property type="entry name" value="NUDIX_hydrolase_dom"/>
</dbReference>
<dbReference type="InterPro" id="IPR015797">
    <property type="entry name" value="NUDIX_hydrolase-like_dom_sf"/>
</dbReference>
<reference evidence="10 12" key="2">
    <citation type="submission" date="2018-11" db="EMBL/GenBank/DDBJ databases">
        <authorList>
            <consortium name="Pathogen Informatics"/>
        </authorList>
    </citation>
    <scope>NUCLEOTIDE SEQUENCE [LARGE SCALE GENOMIC DNA]</scope>
</reference>
<dbReference type="GO" id="GO:0005634">
    <property type="term" value="C:nucleus"/>
    <property type="evidence" value="ECO:0007669"/>
    <property type="project" value="TreeGrafter"/>
</dbReference>
<evidence type="ECO:0000313" key="10">
    <source>
        <dbReference type="EMBL" id="VDN50166.1"/>
    </source>
</evidence>
<dbReference type="InterPro" id="IPR020476">
    <property type="entry name" value="Nudix_hydrolase"/>
</dbReference>
<proteinExistence type="inferred from homology"/>
<dbReference type="InterPro" id="IPR047198">
    <property type="entry name" value="DDP-like_NUDIX"/>
</dbReference>
<dbReference type="GO" id="GO:0000298">
    <property type="term" value="F:endopolyphosphatase activity"/>
    <property type="evidence" value="ECO:0007669"/>
    <property type="project" value="TreeGrafter"/>
</dbReference>
<dbReference type="CDD" id="cd04666">
    <property type="entry name" value="NUDIX_DIPP2_like_Nudt4"/>
    <property type="match status" value="1"/>
</dbReference>
<dbReference type="STRING" id="318479.A0A0N4U7F0"/>
<evidence type="ECO:0000256" key="1">
    <source>
        <dbReference type="ARBA" id="ARBA00001946"/>
    </source>
</evidence>
<keyword evidence="6" id="KW-0460">Magnesium</keyword>
<dbReference type="GO" id="GO:0034431">
    <property type="term" value="F:bis(5'-adenosyl)-hexaphosphatase activity"/>
    <property type="evidence" value="ECO:0007669"/>
    <property type="project" value="TreeGrafter"/>
</dbReference>
<accession>A0A0N4U7F0</accession>
<dbReference type="GO" id="GO:1901911">
    <property type="term" value="P:adenosine 5'-(hexahydrogen pentaphosphate) catabolic process"/>
    <property type="evidence" value="ECO:0007669"/>
    <property type="project" value="TreeGrafter"/>
</dbReference>
<dbReference type="WBParaSite" id="DME_0000291001-mRNA-1">
    <property type="protein sequence ID" value="DME_0000291001-mRNA-1"/>
    <property type="gene ID" value="DME_0000291001"/>
</dbReference>
<name>A0A0N4U7F0_DRAME</name>
<comment type="cofactor">
    <cofactor evidence="1">
        <name>Mg(2+)</name>
        <dbReference type="ChEBI" id="CHEBI:18420"/>
    </cofactor>
</comment>
<dbReference type="Proteomes" id="UP000038040">
    <property type="component" value="Unplaced"/>
</dbReference>
<dbReference type="PRINTS" id="PR00502">
    <property type="entry name" value="NUDIXFAMILY"/>
</dbReference>
<dbReference type="GO" id="GO:0034432">
    <property type="term" value="F:bis(5'-adenosyl)-pentaphosphatase activity"/>
    <property type="evidence" value="ECO:0007669"/>
    <property type="project" value="TreeGrafter"/>
</dbReference>
<evidence type="ECO:0000313" key="11">
    <source>
        <dbReference type="Proteomes" id="UP000038040"/>
    </source>
</evidence>
<dbReference type="InterPro" id="IPR020084">
    <property type="entry name" value="NUDIX_hydrolase_CS"/>
</dbReference>
<dbReference type="GO" id="GO:1901907">
    <property type="term" value="P:diadenosine pentaphosphate catabolic process"/>
    <property type="evidence" value="ECO:0007669"/>
    <property type="project" value="TreeGrafter"/>
</dbReference>
<dbReference type="EC" id="3.6.1.52" evidence="3"/>